<evidence type="ECO:0000256" key="6">
    <source>
        <dbReference type="SAM" id="MobiDB-lite"/>
    </source>
</evidence>
<dbReference type="Pfam" id="PF01630">
    <property type="entry name" value="Glyco_hydro_56"/>
    <property type="match status" value="1"/>
</dbReference>
<dbReference type="GO" id="GO:0005975">
    <property type="term" value="P:carbohydrate metabolic process"/>
    <property type="evidence" value="ECO:0007669"/>
    <property type="project" value="InterPro"/>
</dbReference>
<feature type="region of interest" description="Disordered" evidence="6">
    <location>
        <begin position="26"/>
        <end position="50"/>
    </location>
</feature>
<dbReference type="Gene3D" id="3.20.20.70">
    <property type="entry name" value="Aldolase class I"/>
    <property type="match status" value="1"/>
</dbReference>
<dbReference type="PANTHER" id="PTHR11769">
    <property type="entry name" value="HYALURONIDASE"/>
    <property type="match status" value="1"/>
</dbReference>
<keyword evidence="4 5" id="KW-0326">Glycosidase</keyword>
<dbReference type="GO" id="GO:0030214">
    <property type="term" value="P:hyaluronan catabolic process"/>
    <property type="evidence" value="ECO:0007669"/>
    <property type="project" value="TreeGrafter"/>
</dbReference>
<dbReference type="AlphaFoldDB" id="A0A346CIT1"/>
<feature type="signal peptide" evidence="7">
    <location>
        <begin position="1"/>
        <end position="18"/>
    </location>
</feature>
<dbReference type="FunFam" id="3.20.20.70:FF:000065">
    <property type="entry name" value="Hyaluronidase"/>
    <property type="match status" value="1"/>
</dbReference>
<dbReference type="SUPFAM" id="SSF51445">
    <property type="entry name" value="(Trans)glycosidases"/>
    <property type="match status" value="1"/>
</dbReference>
<protein>
    <recommendedName>
        <fullName evidence="5">Hyaluronidase</fullName>
        <ecNumber evidence="5">3.2.1.35</ecNumber>
    </recommendedName>
</protein>
<evidence type="ECO:0000256" key="5">
    <source>
        <dbReference type="RuleBase" id="RU610713"/>
    </source>
</evidence>
<dbReference type="InterPro" id="IPR018155">
    <property type="entry name" value="Hyaluronidase"/>
</dbReference>
<dbReference type="InterPro" id="IPR013785">
    <property type="entry name" value="Aldolase_TIM"/>
</dbReference>
<proteinExistence type="evidence at transcript level"/>
<feature type="chain" id="PRO_5016641382" description="Hyaluronidase" evidence="7">
    <location>
        <begin position="19"/>
        <end position="474"/>
    </location>
</feature>
<dbReference type="EMBL" id="MH360431">
    <property type="protein sequence ID" value="AXL95480.1"/>
    <property type="molecule type" value="mRNA"/>
</dbReference>
<keyword evidence="7" id="KW-0732">Signal</keyword>
<dbReference type="EC" id="3.2.1.35" evidence="5"/>
<comment type="catalytic activity">
    <reaction evidence="5">
        <text>Random hydrolysis of (1-&gt;4)-linkages between N-acetyl-beta-D-glucosamine and D-glucuronate residues in hyaluronate.</text>
        <dbReference type="EC" id="3.2.1.35"/>
    </reaction>
</comment>
<evidence type="ECO:0000256" key="2">
    <source>
        <dbReference type="ARBA" id="ARBA00022801"/>
    </source>
</evidence>
<evidence type="ECO:0000256" key="7">
    <source>
        <dbReference type="SAM" id="SignalP"/>
    </source>
</evidence>
<dbReference type="PRINTS" id="PR00846">
    <property type="entry name" value="GLHYDRLASE56"/>
</dbReference>
<reference evidence="8" key="1">
    <citation type="journal article" date="2018" name="Genome Biol. Evol.">
        <title>Conotoxin diversity in Chelyconus ermineus (Born, 1778) and the convergent origin of piscivory in the Atlantic and Indo-Pacific cones.</title>
        <authorList>
            <person name="Abalde S."/>
            <person name="Tenorio M.J."/>
            <person name="Afonso C.M."/>
            <person name="Zardoya R."/>
        </authorList>
    </citation>
    <scope>NUCLEOTIDE SEQUENCE</scope>
    <source>
        <strain evidence="8">Cerm_143</strain>
    </source>
</reference>
<dbReference type="InterPro" id="IPR017853">
    <property type="entry name" value="GH"/>
</dbReference>
<evidence type="ECO:0000313" key="8">
    <source>
        <dbReference type="EMBL" id="AXL95480.1"/>
    </source>
</evidence>
<feature type="compositionally biased region" description="Low complexity" evidence="6">
    <location>
        <begin position="28"/>
        <end position="43"/>
    </location>
</feature>
<sequence>MRVVVVVTGLVVVVVATALSLPDYDVKSASSPLSSSSVYQGSSGDDCDEGLPPPDRPFNVVWNHPDTCKRNRIPLHLDHYGFIFNKNRLFLGEEIQTLYNTGLWPNISETGEFFNGGLPQLFTHHDYSETRKILGLHRTENFTGLAVLDFEEWRAIYDTNFGIMRKYQDESIKLAKQRYPGYNKKELTMVAEQEWQQAARKIMSNKLAIGQALMPGGHWGYYGYPRTWGSKADTQLRNNRIDWLWRQSTGLYPSIYIKDPNMTESAIAKFVSGNVEEAVRVQDEFSPPNTPIYPYAMLQSGDDIFFQEDHLKISLGLPAKMGTSGVILWASSNRYKNATRQCSRLQVHIQTVLGPFIKNLTQVMADCSTTLCGGHGRCVHNSHDVLLSETESQRLSGLCTPRHSRFRDYHCRCYSAWEGACCQTVRPSRCHKQQQGNVHEGGDLQERQVVNGTGTHTTPGADVVNPLIGRTFLE</sequence>
<evidence type="ECO:0000256" key="4">
    <source>
        <dbReference type="ARBA" id="ARBA00023295"/>
    </source>
</evidence>
<evidence type="ECO:0000256" key="3">
    <source>
        <dbReference type="ARBA" id="ARBA00023157"/>
    </source>
</evidence>
<organism evidence="8">
    <name type="scientific">Conus ermineus</name>
    <name type="common">Agate cone</name>
    <name type="synonym">Chelyconus ermineus</name>
    <dbReference type="NCBI Taxonomy" id="55423"/>
    <lineage>
        <taxon>Eukaryota</taxon>
        <taxon>Metazoa</taxon>
        <taxon>Spiralia</taxon>
        <taxon>Lophotrochozoa</taxon>
        <taxon>Mollusca</taxon>
        <taxon>Gastropoda</taxon>
        <taxon>Caenogastropoda</taxon>
        <taxon>Neogastropoda</taxon>
        <taxon>Conoidea</taxon>
        <taxon>Conidae</taxon>
        <taxon>Conus</taxon>
        <taxon>Chelyconus</taxon>
    </lineage>
</organism>
<keyword evidence="2 5" id="KW-0378">Hydrolase</keyword>
<name>A0A346CIT1_CONER</name>
<evidence type="ECO:0000256" key="1">
    <source>
        <dbReference type="ARBA" id="ARBA00008871"/>
    </source>
</evidence>
<dbReference type="GO" id="GO:0004415">
    <property type="term" value="F:hyalurononglucosaminidase activity"/>
    <property type="evidence" value="ECO:0007669"/>
    <property type="project" value="UniProtKB-UniRule"/>
</dbReference>
<keyword evidence="3" id="KW-1015">Disulfide bond</keyword>
<accession>A0A346CIT1</accession>
<comment type="similarity">
    <text evidence="1 5">Belongs to the glycosyl hydrolase 56 family.</text>
</comment>
<dbReference type="PANTHER" id="PTHR11769:SF35">
    <property type="entry name" value="HYALURONIDASE"/>
    <property type="match status" value="1"/>
</dbReference>